<feature type="transmembrane region" description="Helical" evidence="8">
    <location>
        <begin position="57"/>
        <end position="75"/>
    </location>
</feature>
<evidence type="ECO:0000256" key="6">
    <source>
        <dbReference type="ARBA" id="ARBA00023136"/>
    </source>
</evidence>
<comment type="similarity">
    <text evidence="7">Belongs to the ThrE exporter (TC 2.A.79) family.</text>
</comment>
<name>A0A075TZX8_9LACO</name>
<keyword evidence="2" id="KW-1003">Cell membrane</keyword>
<keyword evidence="4 8" id="KW-0812">Transmembrane</keyword>
<dbReference type="KEGG" id="wct:WS74_0520"/>
<sequence length="156" mass="16895">MSINVFIIELLFGFLSSLGFGLITNIPRRILLAAGFTGAMSWGAYYIFSLFTAYQVVWPNLLATTIIGFLGNYFAHRLKTPATMIYIPSLVSLVPGGLAAVGLQNFTTGHSAQASEQLLVVLLTAVALAAGFIVGETLFKMALSVVHKLPYNFHHK</sequence>
<feature type="transmembrane region" description="Helical" evidence="8">
    <location>
        <begin position="6"/>
        <end position="23"/>
    </location>
</feature>
<feature type="transmembrane region" description="Helical" evidence="8">
    <location>
        <begin position="118"/>
        <end position="139"/>
    </location>
</feature>
<reference evidence="11" key="2">
    <citation type="submission" date="2014-08" db="EMBL/GenBank/DDBJ databases">
        <title>Complete genome of Weissella ceti strain WS74 isolated from diseased rainbow trout in Brazil.</title>
        <authorList>
            <person name="Figueiredo H.C.P."/>
            <person name="Leal C.A.G."/>
            <person name="Pereira F.L."/>
            <person name="Soares S.C."/>
            <person name="Dorella F.A."/>
            <person name="Carvalho A.F."/>
            <person name="Azevedo V.A.C."/>
        </authorList>
    </citation>
    <scope>NUCLEOTIDE SEQUENCE [LARGE SCALE GENOMIC DNA]</scope>
    <source>
        <strain evidence="11">WS74</strain>
    </source>
</reference>
<keyword evidence="11" id="KW-1185">Reference proteome</keyword>
<feature type="transmembrane region" description="Helical" evidence="8">
    <location>
        <begin position="30"/>
        <end position="51"/>
    </location>
</feature>
<evidence type="ECO:0000259" key="9">
    <source>
        <dbReference type="Pfam" id="PF12821"/>
    </source>
</evidence>
<reference evidence="10 11" key="1">
    <citation type="journal article" date="2014" name="Genome Announc.">
        <title>Complete Genome Sequences of Fish Pathogenic Weissella ceti Strains WS74 and WS105.</title>
        <authorList>
            <person name="Figueiredo H.C."/>
            <person name="Leal C.A."/>
            <person name="Dorella F.A."/>
            <person name="Carvalho A.F."/>
            <person name="Soares S.C."/>
            <person name="Pereira F.L."/>
            <person name="Azevedo V.A."/>
        </authorList>
    </citation>
    <scope>NUCLEOTIDE SEQUENCE [LARGE SCALE GENOMIC DNA]</scope>
    <source>
        <strain evidence="10 11">WS74</strain>
    </source>
</reference>
<evidence type="ECO:0000256" key="1">
    <source>
        <dbReference type="ARBA" id="ARBA00004651"/>
    </source>
</evidence>
<dbReference type="RefSeq" id="WP_009765382.1">
    <property type="nucleotide sequence ID" value="NZ_CP009223.1"/>
</dbReference>
<evidence type="ECO:0000256" key="5">
    <source>
        <dbReference type="ARBA" id="ARBA00022989"/>
    </source>
</evidence>
<dbReference type="PANTHER" id="PTHR34390">
    <property type="entry name" value="UPF0442 PROTEIN YJJB-RELATED"/>
    <property type="match status" value="1"/>
</dbReference>
<dbReference type="GO" id="GO:0015744">
    <property type="term" value="P:succinate transport"/>
    <property type="evidence" value="ECO:0007669"/>
    <property type="project" value="TreeGrafter"/>
</dbReference>
<dbReference type="InterPro" id="IPR024528">
    <property type="entry name" value="ThrE_2"/>
</dbReference>
<feature type="domain" description="Threonine/Serine exporter ThrE" evidence="9">
    <location>
        <begin position="10"/>
        <end position="136"/>
    </location>
</feature>
<dbReference type="AlphaFoldDB" id="A0A075TZX8"/>
<dbReference type="Pfam" id="PF12821">
    <property type="entry name" value="ThrE_2"/>
    <property type="match status" value="1"/>
</dbReference>
<dbReference type="PANTHER" id="PTHR34390:SF1">
    <property type="entry name" value="SUCCINATE TRANSPORTER SUBUNIT YJJB-RELATED"/>
    <property type="match status" value="1"/>
</dbReference>
<dbReference type="OrthoDB" id="9810047at2"/>
<keyword evidence="6 8" id="KW-0472">Membrane</keyword>
<evidence type="ECO:0000256" key="2">
    <source>
        <dbReference type="ARBA" id="ARBA00022475"/>
    </source>
</evidence>
<dbReference type="GO" id="GO:0005886">
    <property type="term" value="C:plasma membrane"/>
    <property type="evidence" value="ECO:0007669"/>
    <property type="project" value="UniProtKB-SubCell"/>
</dbReference>
<dbReference type="PATRIC" id="fig|759620.7.peg.506"/>
<dbReference type="KEGG" id="wce:WS08_0519"/>
<evidence type="ECO:0000256" key="3">
    <source>
        <dbReference type="ARBA" id="ARBA00022519"/>
    </source>
</evidence>
<accession>A0A075TZX8</accession>
<dbReference type="Proteomes" id="UP000029079">
    <property type="component" value="Chromosome"/>
</dbReference>
<dbReference type="InterPro" id="IPR050539">
    <property type="entry name" value="ThrE_Dicarb/AminoAcid_Exp"/>
</dbReference>
<keyword evidence="5 8" id="KW-1133">Transmembrane helix</keyword>
<gene>
    <name evidence="10" type="ORF">WS74_0520</name>
</gene>
<organism evidence="10 11">
    <name type="scientific">Weissella ceti</name>
    <dbReference type="NCBI Taxonomy" id="759620"/>
    <lineage>
        <taxon>Bacteria</taxon>
        <taxon>Bacillati</taxon>
        <taxon>Bacillota</taxon>
        <taxon>Bacilli</taxon>
        <taxon>Lactobacillales</taxon>
        <taxon>Lactobacillaceae</taxon>
        <taxon>Weissella</taxon>
    </lineage>
</organism>
<feature type="transmembrane region" description="Helical" evidence="8">
    <location>
        <begin position="87"/>
        <end position="106"/>
    </location>
</feature>
<dbReference type="EMBL" id="CP009223">
    <property type="protein sequence ID" value="AIM62772.1"/>
    <property type="molecule type" value="Genomic_DNA"/>
</dbReference>
<protein>
    <submittedName>
        <fullName evidence="10">Integral membrane protein</fullName>
    </submittedName>
</protein>
<dbReference type="KEGG" id="wci:WS105_0517"/>
<dbReference type="STRING" id="759620.WS105_0517"/>
<evidence type="ECO:0000313" key="10">
    <source>
        <dbReference type="EMBL" id="AIM62772.1"/>
    </source>
</evidence>
<comment type="subcellular location">
    <subcellularLocation>
        <location evidence="1">Cell membrane</location>
        <topology evidence="1">Multi-pass membrane protein</topology>
    </subcellularLocation>
</comment>
<evidence type="ECO:0000256" key="7">
    <source>
        <dbReference type="ARBA" id="ARBA00034125"/>
    </source>
</evidence>
<keyword evidence="3" id="KW-0997">Cell inner membrane</keyword>
<evidence type="ECO:0000256" key="4">
    <source>
        <dbReference type="ARBA" id="ARBA00022692"/>
    </source>
</evidence>
<evidence type="ECO:0000313" key="11">
    <source>
        <dbReference type="Proteomes" id="UP000029079"/>
    </source>
</evidence>
<evidence type="ECO:0000256" key="8">
    <source>
        <dbReference type="SAM" id="Phobius"/>
    </source>
</evidence>
<proteinExistence type="inferred from homology"/>